<dbReference type="AlphaFoldDB" id="A0A2K3DE39"/>
<gene>
    <name evidence="3" type="ORF">CHLRE_09g390393v5</name>
</gene>
<reference evidence="3" key="2">
    <citation type="submission" date="2017-07" db="EMBL/GenBank/DDBJ databases">
        <title>WGS assembly of Chlamydomonas reinhardtii.</title>
        <authorList>
            <consortium name="Chlamydomonas Annotation Team"/>
            <consortium name="JGI Annotation Team"/>
            <person name="Merchant S.S."/>
            <person name="Prochnik S.E."/>
            <person name="Vallon O."/>
            <person name="Harris E.H."/>
            <person name="Karpowicz S.J."/>
            <person name="Witman G.B."/>
            <person name="Terry A."/>
            <person name="Salamov A."/>
            <person name="Fritz-Laylin L.K."/>
            <person name="Marechal-Drouard L."/>
            <person name="Marshall W.F."/>
            <person name="Qu L.H."/>
            <person name="Nelson D.R."/>
            <person name="Sanderfoot A.A."/>
            <person name="Spalding M.H."/>
            <person name="Kapitonov V.V."/>
            <person name="Ren Q."/>
            <person name="Ferris P."/>
            <person name="Lindquist E."/>
            <person name="Shapiro H."/>
            <person name="Lucas S.M."/>
            <person name="Grimwood J."/>
            <person name="Schmutz J."/>
            <person name="Grigoriev I.V."/>
            <person name="Rokhsar D.S."/>
        </authorList>
    </citation>
    <scope>NUCLEOTIDE SEQUENCE</scope>
    <source>
        <strain evidence="3">CC-503 cw92 mt+</strain>
    </source>
</reference>
<dbReference type="OrthoDB" id="3231855at2759"/>
<accession>A0A2K3DE39</accession>
<dbReference type="RefSeq" id="XP_042921135.1">
    <property type="nucleotide sequence ID" value="XM_043065546.1"/>
</dbReference>
<feature type="domain" description="Smr" evidence="2">
    <location>
        <begin position="49"/>
        <end position="123"/>
    </location>
</feature>
<dbReference type="Gene3D" id="3.30.1370.110">
    <property type="match status" value="1"/>
</dbReference>
<evidence type="ECO:0000313" key="4">
    <source>
        <dbReference type="Proteomes" id="UP000006906"/>
    </source>
</evidence>
<dbReference type="PANTHER" id="PTHR47417">
    <property type="entry name" value="SMR DOMAIN-CONTAINING PROTEIN YPL199C"/>
    <property type="match status" value="1"/>
</dbReference>
<proteinExistence type="predicted"/>
<dbReference type="Proteomes" id="UP000006906">
    <property type="component" value="Chromosome 9"/>
</dbReference>
<dbReference type="KEGG" id="cre:CHLRE_09g390393v5"/>
<dbReference type="SMART" id="SM00463">
    <property type="entry name" value="SMR"/>
    <property type="match status" value="1"/>
</dbReference>
<dbReference type="PROSITE" id="PS50828">
    <property type="entry name" value="SMR"/>
    <property type="match status" value="1"/>
</dbReference>
<dbReference type="Gramene" id="PNW78793">
    <property type="protein sequence ID" value="PNW78793"/>
    <property type="gene ID" value="CHLRE_09g390393v5"/>
</dbReference>
<reference evidence="3 4" key="1">
    <citation type="journal article" date="2007" name="Science">
        <title>The Chlamydomonas genome reveals the evolution of key animal and plant functions.</title>
        <authorList>
            <person name="Merchant S.S."/>
            <person name="Prochnik S.E."/>
            <person name="Vallon O."/>
            <person name="Harris E.H."/>
            <person name="Karpowicz S.J."/>
            <person name="Witman G.B."/>
            <person name="Terry A."/>
            <person name="Salamov A."/>
            <person name="Fritz-Laylin L.K."/>
            <person name="Marechal-Drouard L."/>
            <person name="Marshall W.F."/>
            <person name="Qu L.H."/>
            <person name="Nelson D.R."/>
            <person name="Sanderfoot A.A."/>
            <person name="Spalding M.H."/>
            <person name="Kapitonov V.V."/>
            <person name="Ren Q."/>
            <person name="Ferris P."/>
            <person name="Lindquist E."/>
            <person name="Shapiro H."/>
            <person name="Lucas S.M."/>
            <person name="Grimwood J."/>
            <person name="Schmutz J."/>
            <person name="Cardol P."/>
            <person name="Cerutti H."/>
            <person name="Chanfreau G."/>
            <person name="Chen C.L."/>
            <person name="Cognat V."/>
            <person name="Croft M.T."/>
            <person name="Dent R."/>
            <person name="Dutcher S."/>
            <person name="Fernandez E."/>
            <person name="Fukuzawa H."/>
            <person name="Gonzalez-Ballester D."/>
            <person name="Gonzalez-Halphen D."/>
            <person name="Hallmann A."/>
            <person name="Hanikenne M."/>
            <person name="Hippler M."/>
            <person name="Inwood W."/>
            <person name="Jabbari K."/>
            <person name="Kalanon M."/>
            <person name="Kuras R."/>
            <person name="Lefebvre P.A."/>
            <person name="Lemaire S.D."/>
            <person name="Lobanov A.V."/>
            <person name="Lohr M."/>
            <person name="Manuell A."/>
            <person name="Meier I."/>
            <person name="Mets L."/>
            <person name="Mittag M."/>
            <person name="Mittelmeier T."/>
            <person name="Moroney J.V."/>
            <person name="Moseley J."/>
            <person name="Napoli C."/>
            <person name="Nedelcu A.M."/>
            <person name="Niyogi K."/>
            <person name="Novoselov S.V."/>
            <person name="Paulsen I.T."/>
            <person name="Pazour G."/>
            <person name="Purton S."/>
            <person name="Ral J.P."/>
            <person name="Riano-Pachon D.M."/>
            <person name="Riekhof W."/>
            <person name="Rymarquis L."/>
            <person name="Schroda M."/>
            <person name="Stern D."/>
            <person name="Umen J."/>
            <person name="Willows R."/>
            <person name="Wilson N."/>
            <person name="Zimmer S.L."/>
            <person name="Allmer J."/>
            <person name="Balk J."/>
            <person name="Bisova K."/>
            <person name="Chen C.J."/>
            <person name="Elias M."/>
            <person name="Gendler K."/>
            <person name="Hauser C."/>
            <person name="Lamb M.R."/>
            <person name="Ledford H."/>
            <person name="Long J.C."/>
            <person name="Minagawa J."/>
            <person name="Page M.D."/>
            <person name="Pan J."/>
            <person name="Pootakham W."/>
            <person name="Roje S."/>
            <person name="Rose A."/>
            <person name="Stahlberg E."/>
            <person name="Terauchi A.M."/>
            <person name="Yang P."/>
            <person name="Ball S."/>
            <person name="Bowler C."/>
            <person name="Dieckmann C.L."/>
            <person name="Gladyshev V.N."/>
            <person name="Green P."/>
            <person name="Jorgensen R."/>
            <person name="Mayfield S."/>
            <person name="Mueller-Roeber B."/>
            <person name="Rajamani S."/>
            <person name="Sayre R.T."/>
            <person name="Brokstein P."/>
            <person name="Dubchak I."/>
            <person name="Goodstein D."/>
            <person name="Hornick L."/>
            <person name="Huang Y.W."/>
            <person name="Jhaveri J."/>
            <person name="Luo Y."/>
            <person name="Martinez D."/>
            <person name="Ngau W.C."/>
            <person name="Otillar B."/>
            <person name="Poliakov A."/>
            <person name="Porter A."/>
            <person name="Szajkowski L."/>
            <person name="Werner G."/>
            <person name="Zhou K."/>
            <person name="Grigoriev I.V."/>
            <person name="Rokhsar D.S."/>
            <person name="Grossman A.R."/>
        </authorList>
    </citation>
    <scope>NUCLEOTIDE SEQUENCE [LARGE SCALE GENOMIC DNA]</scope>
    <source>
        <strain evidence="4">CC-503</strain>
        <strain evidence="3">CC-503 cw92 mt+</strain>
    </source>
</reference>
<dbReference type="Gramene" id="PNW78794">
    <property type="protein sequence ID" value="PNW78794"/>
    <property type="gene ID" value="CHLRE_09g390393v5"/>
</dbReference>
<dbReference type="InterPro" id="IPR036063">
    <property type="entry name" value="Smr_dom_sf"/>
</dbReference>
<evidence type="ECO:0000313" key="3">
    <source>
        <dbReference type="EMBL" id="PNW78793.1"/>
    </source>
</evidence>
<keyword evidence="4" id="KW-1185">Reference proteome</keyword>
<feature type="transmembrane region" description="Helical" evidence="1">
    <location>
        <begin position="158"/>
        <end position="177"/>
    </location>
</feature>
<dbReference type="EMBL" id="CM008970">
    <property type="protein sequence ID" value="PNW78793.1"/>
    <property type="molecule type" value="Genomic_DNA"/>
</dbReference>
<dbReference type="EMBL" id="CM008970">
    <property type="protein sequence ID" value="PNW78794.1"/>
    <property type="molecule type" value="Genomic_DNA"/>
</dbReference>
<organism evidence="3 4">
    <name type="scientific">Chlamydomonas reinhardtii</name>
    <name type="common">Chlamydomonas smithii</name>
    <dbReference type="NCBI Taxonomy" id="3055"/>
    <lineage>
        <taxon>Eukaryota</taxon>
        <taxon>Viridiplantae</taxon>
        <taxon>Chlorophyta</taxon>
        <taxon>core chlorophytes</taxon>
        <taxon>Chlorophyceae</taxon>
        <taxon>CS clade</taxon>
        <taxon>Chlamydomonadales</taxon>
        <taxon>Chlamydomonadaceae</taxon>
        <taxon>Chlamydomonas</taxon>
    </lineage>
</organism>
<evidence type="ECO:0000259" key="2">
    <source>
        <dbReference type="PROSITE" id="PS50828"/>
    </source>
</evidence>
<name>A0A2K3DE39_CHLRE</name>
<protein>
    <recommendedName>
        <fullName evidence="2">Smr domain-containing protein</fullName>
    </recommendedName>
</protein>
<keyword evidence="1" id="KW-0812">Transmembrane</keyword>
<dbReference type="GeneID" id="66054607"/>
<dbReference type="PANTHER" id="PTHR47417:SF1">
    <property type="entry name" value="SMR DOMAIN-CONTAINING PROTEIN YPL199C"/>
    <property type="match status" value="1"/>
</dbReference>
<evidence type="ECO:0000256" key="1">
    <source>
        <dbReference type="SAM" id="Phobius"/>
    </source>
</evidence>
<dbReference type="InterPro" id="IPR053020">
    <property type="entry name" value="Smr_domain_protein"/>
</dbReference>
<sequence>MDTSRAEEYRALANAARARGDWQAATQYNERAAELFYNAYNAHRGNDELDLHGLFVKEALVHVERRVRNLSSGMTTLRIIVGRGNRSADGPRLKPAVEAWLRQRGYDFKEDGRNNGCLVVQVQGSRAARVEAVWQQAQQYRYTPAYWEQPPPDPPSNGGLLCVAIVVALVALAAWVFG</sequence>
<dbReference type="SUPFAM" id="SSF160443">
    <property type="entry name" value="SMR domain-like"/>
    <property type="match status" value="1"/>
</dbReference>
<keyword evidence="1" id="KW-0472">Membrane</keyword>
<dbReference type="InterPro" id="IPR002625">
    <property type="entry name" value="Smr_dom"/>
</dbReference>
<dbReference type="STRING" id="3055.A0A2K3DE39"/>
<keyword evidence="1" id="KW-1133">Transmembrane helix</keyword>
<dbReference type="Pfam" id="PF01713">
    <property type="entry name" value="Smr"/>
    <property type="match status" value="1"/>
</dbReference>
<dbReference type="RefSeq" id="XP_042921134.1">
    <property type="nucleotide sequence ID" value="XM_043065545.1"/>
</dbReference>